<feature type="domain" description="AB hydrolase-1" evidence="1">
    <location>
        <begin position="49"/>
        <end position="300"/>
    </location>
</feature>
<dbReference type="Proteomes" id="UP001165085">
    <property type="component" value="Unassembled WGS sequence"/>
</dbReference>
<accession>A0A9W7DXV3</accession>
<evidence type="ECO:0000313" key="2">
    <source>
        <dbReference type="EMBL" id="GMH60514.1"/>
    </source>
</evidence>
<comment type="caution">
    <text evidence="2">The sequence shown here is derived from an EMBL/GenBank/DDBJ whole genome shotgun (WGS) entry which is preliminary data.</text>
</comment>
<gene>
    <name evidence="2" type="ORF">TrST_g7515</name>
</gene>
<dbReference type="GO" id="GO:0016020">
    <property type="term" value="C:membrane"/>
    <property type="evidence" value="ECO:0007669"/>
    <property type="project" value="TreeGrafter"/>
</dbReference>
<dbReference type="Gene3D" id="3.40.50.1820">
    <property type="entry name" value="alpha/beta hydrolase"/>
    <property type="match status" value="1"/>
</dbReference>
<evidence type="ECO:0000259" key="1">
    <source>
        <dbReference type="Pfam" id="PF00561"/>
    </source>
</evidence>
<dbReference type="EMBL" id="BRXY01000066">
    <property type="protein sequence ID" value="GMH60514.1"/>
    <property type="molecule type" value="Genomic_DNA"/>
</dbReference>
<dbReference type="PANTHER" id="PTHR43798:SF5">
    <property type="entry name" value="MONOACYLGLYCEROL LIPASE ABHD6"/>
    <property type="match status" value="1"/>
</dbReference>
<dbReference type="OrthoDB" id="6431331at2759"/>
<dbReference type="InterPro" id="IPR050266">
    <property type="entry name" value="AB_hydrolase_sf"/>
</dbReference>
<dbReference type="Pfam" id="PF00561">
    <property type="entry name" value="Abhydrolase_1"/>
    <property type="match status" value="1"/>
</dbReference>
<evidence type="ECO:0000313" key="3">
    <source>
        <dbReference type="Proteomes" id="UP001165085"/>
    </source>
</evidence>
<keyword evidence="3" id="KW-1185">Reference proteome</keyword>
<dbReference type="AlphaFoldDB" id="A0A9W7DXV3"/>
<dbReference type="GO" id="GO:0047372">
    <property type="term" value="F:monoacylglycerol lipase activity"/>
    <property type="evidence" value="ECO:0007669"/>
    <property type="project" value="TreeGrafter"/>
</dbReference>
<dbReference type="GO" id="GO:0046464">
    <property type="term" value="P:acylglycerol catabolic process"/>
    <property type="evidence" value="ECO:0007669"/>
    <property type="project" value="TreeGrafter"/>
</dbReference>
<name>A0A9W7DXV3_9STRA</name>
<dbReference type="PRINTS" id="PR00111">
    <property type="entry name" value="ABHYDROLASE"/>
</dbReference>
<organism evidence="2 3">
    <name type="scientific">Triparma strigata</name>
    <dbReference type="NCBI Taxonomy" id="1606541"/>
    <lineage>
        <taxon>Eukaryota</taxon>
        <taxon>Sar</taxon>
        <taxon>Stramenopiles</taxon>
        <taxon>Ochrophyta</taxon>
        <taxon>Bolidophyceae</taxon>
        <taxon>Parmales</taxon>
        <taxon>Triparmaceae</taxon>
        <taxon>Triparma</taxon>
    </lineage>
</organism>
<dbReference type="PANTHER" id="PTHR43798">
    <property type="entry name" value="MONOACYLGLYCEROL LIPASE"/>
    <property type="match status" value="1"/>
</dbReference>
<sequence>MIWSRRRRCDPPLTYRESPAGALVTRSSRGFTHYELHGDWGGVATHKKLVLIHGNVGSTLYIRNLAKSLASTHAVLTYDIYGRGFSSCDSTPHNKSLMVGQLAELLYCLNISGKINLVGYSLGGPIATHFASVYPTKLSSLTLLAPAFSPIPRHWKLLSQLPPARYLIGNIARYSLMNPADYAADWMGLDSTEEARREESRGLFEELYASEFDRFVNEPAFGSSFGNSLASMPWDDVWGPVAELGVGGRGKGINIAVIWGAGDNVVRKEGILEVLREKLGKGVLVEVVEKEGHSLPYERPKLCAELILKNVLEKRD</sequence>
<protein>
    <recommendedName>
        <fullName evidence="1">AB hydrolase-1 domain-containing protein</fullName>
    </recommendedName>
</protein>
<dbReference type="InterPro" id="IPR029058">
    <property type="entry name" value="AB_hydrolase_fold"/>
</dbReference>
<reference evidence="3" key="1">
    <citation type="journal article" date="2023" name="Commun. Biol.">
        <title>Genome analysis of Parmales, the sister group of diatoms, reveals the evolutionary specialization of diatoms from phago-mixotrophs to photoautotrophs.</title>
        <authorList>
            <person name="Ban H."/>
            <person name="Sato S."/>
            <person name="Yoshikawa S."/>
            <person name="Yamada K."/>
            <person name="Nakamura Y."/>
            <person name="Ichinomiya M."/>
            <person name="Sato N."/>
            <person name="Blanc-Mathieu R."/>
            <person name="Endo H."/>
            <person name="Kuwata A."/>
            <person name="Ogata H."/>
        </authorList>
    </citation>
    <scope>NUCLEOTIDE SEQUENCE [LARGE SCALE GENOMIC DNA]</scope>
    <source>
        <strain evidence="3">NIES 3701</strain>
    </source>
</reference>
<dbReference type="SUPFAM" id="SSF53474">
    <property type="entry name" value="alpha/beta-Hydrolases"/>
    <property type="match status" value="1"/>
</dbReference>
<proteinExistence type="predicted"/>
<dbReference type="InterPro" id="IPR000073">
    <property type="entry name" value="AB_hydrolase_1"/>
</dbReference>